<evidence type="ECO:0000313" key="5">
    <source>
        <dbReference type="Proteomes" id="UP000544107"/>
    </source>
</evidence>
<comment type="caution">
    <text evidence="4">The sequence shown here is derived from an EMBL/GenBank/DDBJ whole genome shotgun (WGS) entry which is preliminary data.</text>
</comment>
<keyword evidence="1" id="KW-0479">Metal-binding</keyword>
<dbReference type="PANTHER" id="PTHR11358">
    <property type="entry name" value="ARGINASE/AGMATINASE"/>
    <property type="match status" value="1"/>
</dbReference>
<evidence type="ECO:0000256" key="3">
    <source>
        <dbReference type="PROSITE-ProRule" id="PRU00742"/>
    </source>
</evidence>
<keyword evidence="2" id="KW-0378">Hydrolase</keyword>
<dbReference type="SUPFAM" id="SSF52768">
    <property type="entry name" value="Arginase/deacetylase"/>
    <property type="match status" value="1"/>
</dbReference>
<dbReference type="InterPro" id="IPR023696">
    <property type="entry name" value="Ureohydrolase_dom_sf"/>
</dbReference>
<comment type="similarity">
    <text evidence="3">Belongs to the arginase family.</text>
</comment>
<sequence length="184" mass="19788">MEIMAESSFLHLPKALADGRKPAIVIFGAGHGTTYPAKDSGGHALAPAALRAASHEDAGLIDHWDFDLGGPLFAGGPHCCVDIGDIPTAMHDNRGNRTRVETKTHDIVSASAVPILLGGDDSLVIPFLNGFADQEPVWILQIDAHIDWRDEVDGEHYGYSSTMRRISEMPHVAGMVQVGMPECR</sequence>
<proteinExistence type="inferred from homology"/>
<dbReference type="PROSITE" id="PS51409">
    <property type="entry name" value="ARGINASE_2"/>
    <property type="match status" value="1"/>
</dbReference>
<gene>
    <name evidence="4" type="ORF">GGQ71_004609</name>
</gene>
<evidence type="ECO:0000313" key="4">
    <source>
        <dbReference type="EMBL" id="MBB4010308.1"/>
    </source>
</evidence>
<accession>A0A7W6MWK7</accession>
<dbReference type="AlphaFoldDB" id="A0A7W6MWK7"/>
<reference evidence="4 5" key="1">
    <citation type="submission" date="2020-08" db="EMBL/GenBank/DDBJ databases">
        <title>Genomic Encyclopedia of Type Strains, Phase IV (KMG-IV): sequencing the most valuable type-strain genomes for metagenomic binning, comparative biology and taxonomic classification.</title>
        <authorList>
            <person name="Goeker M."/>
        </authorList>
    </citation>
    <scope>NUCLEOTIDE SEQUENCE [LARGE SCALE GENOMIC DNA]</scope>
    <source>
        <strain evidence="4 5">DSM 100021</strain>
    </source>
</reference>
<evidence type="ECO:0000256" key="1">
    <source>
        <dbReference type="ARBA" id="ARBA00022723"/>
    </source>
</evidence>
<dbReference type="PANTHER" id="PTHR11358:SF26">
    <property type="entry name" value="GUANIDINO ACID HYDROLASE, MITOCHONDRIAL"/>
    <property type="match status" value="1"/>
</dbReference>
<dbReference type="InterPro" id="IPR006035">
    <property type="entry name" value="Ureohydrolase"/>
</dbReference>
<dbReference type="GO" id="GO:0008783">
    <property type="term" value="F:agmatinase activity"/>
    <property type="evidence" value="ECO:0007669"/>
    <property type="project" value="TreeGrafter"/>
</dbReference>
<protein>
    <submittedName>
        <fullName evidence="4">Arginase family enzyme</fullName>
    </submittedName>
</protein>
<dbReference type="Gene3D" id="3.40.800.10">
    <property type="entry name" value="Ureohydrolase domain"/>
    <property type="match status" value="1"/>
</dbReference>
<dbReference type="GO" id="GO:0046872">
    <property type="term" value="F:metal ion binding"/>
    <property type="evidence" value="ECO:0007669"/>
    <property type="project" value="UniProtKB-KW"/>
</dbReference>
<dbReference type="GO" id="GO:0033389">
    <property type="term" value="P:putrescine biosynthetic process from arginine, via agmatine"/>
    <property type="evidence" value="ECO:0007669"/>
    <property type="project" value="TreeGrafter"/>
</dbReference>
<organism evidence="4 5">
    <name type="scientific">Allorhizobium taibaishanense</name>
    <dbReference type="NCBI Taxonomy" id="887144"/>
    <lineage>
        <taxon>Bacteria</taxon>
        <taxon>Pseudomonadati</taxon>
        <taxon>Pseudomonadota</taxon>
        <taxon>Alphaproteobacteria</taxon>
        <taxon>Hyphomicrobiales</taxon>
        <taxon>Rhizobiaceae</taxon>
        <taxon>Rhizobium/Agrobacterium group</taxon>
        <taxon>Allorhizobium</taxon>
    </lineage>
</organism>
<name>A0A7W6MWK7_9HYPH</name>
<dbReference type="EMBL" id="JACIED010000008">
    <property type="protein sequence ID" value="MBB4010308.1"/>
    <property type="molecule type" value="Genomic_DNA"/>
</dbReference>
<dbReference type="Pfam" id="PF00491">
    <property type="entry name" value="Arginase"/>
    <property type="match status" value="1"/>
</dbReference>
<dbReference type="Proteomes" id="UP000544107">
    <property type="component" value="Unassembled WGS sequence"/>
</dbReference>
<evidence type="ECO:0000256" key="2">
    <source>
        <dbReference type="ARBA" id="ARBA00022801"/>
    </source>
</evidence>